<accession>A0A3B0BE77</accession>
<dbReference type="RefSeq" id="WP_120756155.1">
    <property type="nucleotide sequence ID" value="NZ_JBFADQ010000035.1"/>
</dbReference>
<dbReference type="Gene3D" id="2.30.30.40">
    <property type="entry name" value="SH3 Domains"/>
    <property type="match status" value="1"/>
</dbReference>
<dbReference type="AlphaFoldDB" id="A0A3B0BE77"/>
<reference evidence="2 3" key="1">
    <citation type="journal article" date="2015" name="Antonie Van Leeuwenhoek">
        <title>Streptomyces klenkii sp. nov., isolated from deep marine sediment.</title>
        <authorList>
            <person name="Veyisoglu A."/>
            <person name="Sahin N."/>
        </authorList>
    </citation>
    <scope>NUCLEOTIDE SEQUENCE [LARGE SCALE GENOMIC DNA]</scope>
    <source>
        <strain evidence="2 3">KCTC 29202</strain>
    </source>
</reference>
<keyword evidence="1" id="KW-0732">Signal</keyword>
<keyword evidence="3" id="KW-1185">Reference proteome</keyword>
<sequence>MPRTLAVRSKKISTDAIAAAALAGSLLVAGSAQAASGPAVPPVPQQPAGKIVSASGVNERMYPSTDSAVRGTVARGAKIGLRCKVRAQTVGGNNIWYLLRTRNTWVAAAYVGSAGVGAVPLCKDVDRTPLDSAPTTRAAMG</sequence>
<feature type="signal peptide" evidence="1">
    <location>
        <begin position="1"/>
        <end position="34"/>
    </location>
</feature>
<evidence type="ECO:0000313" key="2">
    <source>
        <dbReference type="EMBL" id="RKN71543.1"/>
    </source>
</evidence>
<organism evidence="2 3">
    <name type="scientific">Streptomyces klenkii</name>
    <dbReference type="NCBI Taxonomy" id="1420899"/>
    <lineage>
        <taxon>Bacteria</taxon>
        <taxon>Bacillati</taxon>
        <taxon>Actinomycetota</taxon>
        <taxon>Actinomycetes</taxon>
        <taxon>Kitasatosporales</taxon>
        <taxon>Streptomycetaceae</taxon>
        <taxon>Streptomyces</taxon>
    </lineage>
</organism>
<protein>
    <submittedName>
        <fullName evidence="2">SH3 domain-containing protein</fullName>
    </submittedName>
</protein>
<comment type="caution">
    <text evidence="2">The sequence shown here is derived from an EMBL/GenBank/DDBJ whole genome shotgun (WGS) entry which is preliminary data.</text>
</comment>
<dbReference type="EMBL" id="RBAM01000006">
    <property type="protein sequence ID" value="RKN71543.1"/>
    <property type="molecule type" value="Genomic_DNA"/>
</dbReference>
<dbReference type="OrthoDB" id="3482365at2"/>
<evidence type="ECO:0000256" key="1">
    <source>
        <dbReference type="SAM" id="SignalP"/>
    </source>
</evidence>
<proteinExistence type="predicted"/>
<gene>
    <name evidence="2" type="ORF">D7231_16155</name>
</gene>
<evidence type="ECO:0000313" key="3">
    <source>
        <dbReference type="Proteomes" id="UP000270343"/>
    </source>
</evidence>
<feature type="chain" id="PRO_5017442243" evidence="1">
    <location>
        <begin position="35"/>
        <end position="141"/>
    </location>
</feature>
<dbReference type="Proteomes" id="UP000270343">
    <property type="component" value="Unassembled WGS sequence"/>
</dbReference>
<name>A0A3B0BE77_9ACTN</name>